<evidence type="ECO:0000256" key="1">
    <source>
        <dbReference type="SAM" id="MobiDB-lite"/>
    </source>
</evidence>
<reference evidence="2" key="1">
    <citation type="journal article" date="2018" name="PLoS Negl. Trop. Dis.">
        <title>Sialome diversity of ticks revealed by RNAseq of single tick salivary glands.</title>
        <authorList>
            <person name="Perner J."/>
            <person name="Kropackova S."/>
            <person name="Kopacek P."/>
            <person name="Ribeiro J.M."/>
        </authorList>
    </citation>
    <scope>NUCLEOTIDE SEQUENCE</scope>
    <source>
        <strain evidence="2">Siblings of single egg batch collected in Ceske Budejovice</strain>
        <tissue evidence="2">Salivary glands</tissue>
    </source>
</reference>
<feature type="region of interest" description="Disordered" evidence="1">
    <location>
        <begin position="17"/>
        <end position="43"/>
    </location>
</feature>
<proteinExistence type="predicted"/>
<dbReference type="EMBL" id="GEGO01004799">
    <property type="protein sequence ID" value="JAR90605.1"/>
    <property type="molecule type" value="Transcribed_RNA"/>
</dbReference>
<accession>A0A147BJU7</accession>
<name>A0A147BJU7_IXORI</name>
<evidence type="ECO:0000313" key="2">
    <source>
        <dbReference type="EMBL" id="JAR90605.1"/>
    </source>
</evidence>
<protein>
    <submittedName>
        <fullName evidence="2">Putative secreted protein</fullName>
    </submittedName>
</protein>
<organism evidence="2">
    <name type="scientific">Ixodes ricinus</name>
    <name type="common">Common tick</name>
    <name type="synonym">Acarus ricinus</name>
    <dbReference type="NCBI Taxonomy" id="34613"/>
    <lineage>
        <taxon>Eukaryota</taxon>
        <taxon>Metazoa</taxon>
        <taxon>Ecdysozoa</taxon>
        <taxon>Arthropoda</taxon>
        <taxon>Chelicerata</taxon>
        <taxon>Arachnida</taxon>
        <taxon>Acari</taxon>
        <taxon>Parasitiformes</taxon>
        <taxon>Ixodida</taxon>
        <taxon>Ixodoidea</taxon>
        <taxon>Ixodidae</taxon>
        <taxon>Ixodinae</taxon>
        <taxon>Ixodes</taxon>
    </lineage>
</organism>
<sequence>MARNGASTAAWTLALASPSRSGDEASRAVGQGSLKQGRAASSPLGPCCTTARPFSSCLGTTAAEEDPPALWVFLVCRTKWSLRPNFCGQNWQTKLRWPVCTTMWRLTSLRVKKDRAQRSHLKRRSVGVLTTLEPEWTLRCSMTSSRLAKAAPHSRHTGSPASAAWSAECLRKDSTELYFLPHSAHE</sequence>
<dbReference type="AlphaFoldDB" id="A0A147BJU7"/>